<protein>
    <submittedName>
        <fullName evidence="10">Subtilisin family serine protease</fullName>
    </submittedName>
</protein>
<evidence type="ECO:0000256" key="6">
    <source>
        <dbReference type="PROSITE-ProRule" id="PRU01240"/>
    </source>
</evidence>
<dbReference type="RefSeq" id="WP_184235495.1">
    <property type="nucleotide sequence ID" value="NZ_JACHMJ010000001.1"/>
</dbReference>
<dbReference type="GO" id="GO:0004252">
    <property type="term" value="F:serine-type endopeptidase activity"/>
    <property type="evidence" value="ECO:0007669"/>
    <property type="project" value="UniProtKB-UniRule"/>
</dbReference>
<dbReference type="InterPro" id="IPR036852">
    <property type="entry name" value="Peptidase_S8/S53_dom_sf"/>
</dbReference>
<feature type="active site" description="Charge relay system" evidence="5 6">
    <location>
        <position position="423"/>
    </location>
</feature>
<dbReference type="PROSITE" id="PS51892">
    <property type="entry name" value="SUBTILASE"/>
    <property type="match status" value="1"/>
</dbReference>
<comment type="similarity">
    <text evidence="1 6 7">Belongs to the peptidase S8 family.</text>
</comment>
<dbReference type="Pfam" id="PF00082">
    <property type="entry name" value="Peptidase_S8"/>
    <property type="match status" value="1"/>
</dbReference>
<dbReference type="GO" id="GO:0006508">
    <property type="term" value="P:proteolysis"/>
    <property type="evidence" value="ECO:0007669"/>
    <property type="project" value="UniProtKB-KW"/>
</dbReference>
<accession>A0A841AN94</accession>
<keyword evidence="8" id="KW-0732">Signal</keyword>
<evidence type="ECO:0000256" key="5">
    <source>
        <dbReference type="PIRSR" id="PIRSR615500-1"/>
    </source>
</evidence>
<comment type="caution">
    <text evidence="10">The sequence shown here is derived from an EMBL/GenBank/DDBJ whole genome shotgun (WGS) entry which is preliminary data.</text>
</comment>
<dbReference type="Proteomes" id="UP000536685">
    <property type="component" value="Unassembled WGS sequence"/>
</dbReference>
<dbReference type="Gene3D" id="3.40.50.200">
    <property type="entry name" value="Peptidase S8/S53 domain"/>
    <property type="match status" value="1"/>
</dbReference>
<keyword evidence="11" id="KW-1185">Reference proteome</keyword>
<dbReference type="PANTHER" id="PTHR43806">
    <property type="entry name" value="PEPTIDASE S8"/>
    <property type="match status" value="1"/>
</dbReference>
<evidence type="ECO:0000256" key="1">
    <source>
        <dbReference type="ARBA" id="ARBA00011073"/>
    </source>
</evidence>
<gene>
    <name evidence="10" type="ORF">HD599_001509</name>
</gene>
<reference evidence="10 11" key="1">
    <citation type="submission" date="2020-08" db="EMBL/GenBank/DDBJ databases">
        <title>Sequencing the genomes of 1000 actinobacteria strains.</title>
        <authorList>
            <person name="Klenk H.-P."/>
        </authorList>
    </citation>
    <scope>NUCLEOTIDE SEQUENCE [LARGE SCALE GENOMIC DNA]</scope>
    <source>
        <strain evidence="10 11">DSM 105784</strain>
    </source>
</reference>
<dbReference type="SUPFAM" id="SSF52743">
    <property type="entry name" value="Subtilisin-like"/>
    <property type="match status" value="1"/>
</dbReference>
<evidence type="ECO:0000259" key="9">
    <source>
        <dbReference type="Pfam" id="PF00082"/>
    </source>
</evidence>
<organism evidence="10 11">
    <name type="scientific">Conyzicola lurida</name>
    <dbReference type="NCBI Taxonomy" id="1172621"/>
    <lineage>
        <taxon>Bacteria</taxon>
        <taxon>Bacillati</taxon>
        <taxon>Actinomycetota</taxon>
        <taxon>Actinomycetes</taxon>
        <taxon>Micrococcales</taxon>
        <taxon>Microbacteriaceae</taxon>
        <taxon>Conyzicola</taxon>
    </lineage>
</organism>
<dbReference type="PROSITE" id="PS00136">
    <property type="entry name" value="SUBTILASE_ASP"/>
    <property type="match status" value="1"/>
</dbReference>
<keyword evidence="3 6" id="KW-0378">Hydrolase</keyword>
<dbReference type="InterPro" id="IPR015500">
    <property type="entry name" value="Peptidase_S8_subtilisin-rel"/>
</dbReference>
<dbReference type="EMBL" id="JACHMJ010000001">
    <property type="protein sequence ID" value="MBB5843186.1"/>
    <property type="molecule type" value="Genomic_DNA"/>
</dbReference>
<feature type="active site" description="Charge relay system" evidence="5 6">
    <location>
        <position position="191"/>
    </location>
</feature>
<proteinExistence type="inferred from homology"/>
<dbReference type="AlphaFoldDB" id="A0A841AN94"/>
<keyword evidence="4 6" id="KW-0720">Serine protease</keyword>
<dbReference type="PRINTS" id="PR00723">
    <property type="entry name" value="SUBTILISIN"/>
</dbReference>
<dbReference type="PANTHER" id="PTHR43806:SF11">
    <property type="entry name" value="CEREVISIN-RELATED"/>
    <property type="match status" value="1"/>
</dbReference>
<dbReference type="PROSITE" id="PS00137">
    <property type="entry name" value="SUBTILASE_HIS"/>
    <property type="match status" value="1"/>
</dbReference>
<evidence type="ECO:0000313" key="11">
    <source>
        <dbReference type="Proteomes" id="UP000536685"/>
    </source>
</evidence>
<feature type="active site" description="Charge relay system" evidence="5 6">
    <location>
        <position position="232"/>
    </location>
</feature>
<evidence type="ECO:0000256" key="4">
    <source>
        <dbReference type="ARBA" id="ARBA00022825"/>
    </source>
</evidence>
<feature type="signal peptide" evidence="8">
    <location>
        <begin position="1"/>
        <end position="32"/>
    </location>
</feature>
<evidence type="ECO:0000313" key="10">
    <source>
        <dbReference type="EMBL" id="MBB5843186.1"/>
    </source>
</evidence>
<evidence type="ECO:0000256" key="7">
    <source>
        <dbReference type="RuleBase" id="RU003355"/>
    </source>
</evidence>
<evidence type="ECO:0000256" key="8">
    <source>
        <dbReference type="SAM" id="SignalP"/>
    </source>
</evidence>
<keyword evidence="2 6" id="KW-0645">Protease</keyword>
<feature type="domain" description="Peptidase S8/S53" evidence="9">
    <location>
        <begin position="183"/>
        <end position="466"/>
    </location>
</feature>
<feature type="chain" id="PRO_5032383988" evidence="8">
    <location>
        <begin position="33"/>
        <end position="491"/>
    </location>
</feature>
<dbReference type="PROSITE" id="PS00138">
    <property type="entry name" value="SUBTILASE_SER"/>
    <property type="match status" value="1"/>
</dbReference>
<dbReference type="InterPro" id="IPR022398">
    <property type="entry name" value="Peptidase_S8_His-AS"/>
</dbReference>
<name>A0A841AN94_9MICO</name>
<sequence>MSLYPVKARLTACLAVGAVVSFGILVPTAAQAAEATKPAPVVEIVRGDVMNYAVNVTRANNGQTKKVERAVVAAGGHVIASYPQIGVVIAQSDNTLFREGLAGQQGVESVGATRTAPVAPTDPTYGIVEPVATTDSLQRRAAVTKDEGVEGHREVVPDPSESLQWDMAAIGADQAHQITDGDKKVLVAVLDSGIEATHPDLAANVDQSKSAGCLSGVADGSYESWQPTTSSHGTHVAGTIAAARNGVGIAGVAPAVRVSAVKVVSDDGFIYPEAAICGFMFAEASGADITNNSYYIDPWQFWCDSDPDQRAVKTAVDRAVQYTQQKGVLNVAAAGNSAMDLANKVEDDSSPNDTVPVVRPIDAGCTDIPAELDGVVTVSSTTSTGALSSFSNYGLGVIDIAAPGSAILSTVLNGGYGTSSGTSMASPHVAGVAALLQSTHRRATGSQLADLLYAQANDVACPAGVTACAGTPADNGYFGAGLVDALEAVQR</sequence>
<evidence type="ECO:0000256" key="3">
    <source>
        <dbReference type="ARBA" id="ARBA00022801"/>
    </source>
</evidence>
<evidence type="ECO:0000256" key="2">
    <source>
        <dbReference type="ARBA" id="ARBA00022670"/>
    </source>
</evidence>
<dbReference type="InterPro" id="IPR000209">
    <property type="entry name" value="Peptidase_S8/S53_dom"/>
</dbReference>
<dbReference type="InterPro" id="IPR023827">
    <property type="entry name" value="Peptidase_S8_Asp-AS"/>
</dbReference>
<dbReference type="InterPro" id="IPR023828">
    <property type="entry name" value="Peptidase_S8_Ser-AS"/>
</dbReference>
<dbReference type="InterPro" id="IPR050131">
    <property type="entry name" value="Peptidase_S8_subtilisin-like"/>
</dbReference>